<dbReference type="InterPro" id="IPR000515">
    <property type="entry name" value="MetI-like"/>
</dbReference>
<dbReference type="KEGG" id="pdu:PDUR_08495"/>
<keyword evidence="10" id="KW-1185">Reference proteome</keyword>
<evidence type="ECO:0000313" key="9">
    <source>
        <dbReference type="EMBL" id="AIQ11965.1"/>
    </source>
</evidence>
<feature type="transmembrane region" description="Helical" evidence="7">
    <location>
        <begin position="140"/>
        <end position="159"/>
    </location>
</feature>
<dbReference type="InterPro" id="IPR051393">
    <property type="entry name" value="ABC_transporter_permease"/>
</dbReference>
<dbReference type="STRING" id="44251.PDUR_08495"/>
<keyword evidence="4 7" id="KW-0812">Transmembrane</keyword>
<reference evidence="9 10" key="1">
    <citation type="submission" date="2014-08" db="EMBL/GenBank/DDBJ databases">
        <title>Comparative genomics of the Paenibacillus odorifer group.</title>
        <authorList>
            <person name="den Bakker H.C."/>
            <person name="Tsai Y.-C."/>
            <person name="Martin N."/>
            <person name="Korlach J."/>
            <person name="Wiedmann M."/>
        </authorList>
    </citation>
    <scope>NUCLEOTIDE SEQUENCE [LARGE SCALE GENOMIC DNA]</scope>
    <source>
        <strain evidence="9 10">DSM 1735</strain>
    </source>
</reference>
<feature type="transmembrane region" description="Helical" evidence="7">
    <location>
        <begin position="105"/>
        <end position="128"/>
    </location>
</feature>
<dbReference type="GO" id="GO:0055085">
    <property type="term" value="P:transmembrane transport"/>
    <property type="evidence" value="ECO:0007669"/>
    <property type="project" value="InterPro"/>
</dbReference>
<evidence type="ECO:0000256" key="1">
    <source>
        <dbReference type="ARBA" id="ARBA00004651"/>
    </source>
</evidence>
<feature type="transmembrane region" description="Helical" evidence="7">
    <location>
        <begin position="291"/>
        <end position="313"/>
    </location>
</feature>
<comment type="subcellular location">
    <subcellularLocation>
        <location evidence="1 7">Cell membrane</location>
        <topology evidence="1 7">Multi-pass membrane protein</topology>
    </subcellularLocation>
</comment>
<keyword evidence="6 7" id="KW-0472">Membrane</keyword>
<dbReference type="PANTHER" id="PTHR30193">
    <property type="entry name" value="ABC TRANSPORTER PERMEASE PROTEIN"/>
    <property type="match status" value="1"/>
</dbReference>
<dbReference type="Gene3D" id="1.10.3720.10">
    <property type="entry name" value="MetI-like"/>
    <property type="match status" value="1"/>
</dbReference>
<protein>
    <recommendedName>
        <fullName evidence="8">ABC transmembrane type-1 domain-containing protein</fullName>
    </recommendedName>
</protein>
<dbReference type="CDD" id="cd06261">
    <property type="entry name" value="TM_PBP2"/>
    <property type="match status" value="1"/>
</dbReference>
<dbReference type="OrthoDB" id="9809527at2"/>
<evidence type="ECO:0000313" key="10">
    <source>
        <dbReference type="Proteomes" id="UP000029409"/>
    </source>
</evidence>
<gene>
    <name evidence="9" type="ORF">PDUR_08495</name>
</gene>
<sequence>MFPSPILFKKVVAHVGQSLITAIRDNTGSSKSRLSKKWAKSIPFLLMLPALAVMGLFALFPVINAFRLSLYDKQLLNPGETFVGLDHYSQLFANGEFINALKVSVIYVAGSVALQFLVGLVLAALLSAQGVKGKRFFRTAFIVPYTLSELVVSLIWLQMLDTEFGIINYFATLLGADPQNWLFDFALPAVIVANVWWGSTFSLLMLESAMQGIPKELYEAAEVDGCTSWGKFVHITLPSIRYVSLLNMIMITLYTINSFGIIFVLTAGGPLGSTDVIGMFMWRSAFQFMDLGLGATISTLIFVVNILITLVYIRLFGLNTLKEGA</sequence>
<evidence type="ECO:0000256" key="7">
    <source>
        <dbReference type="RuleBase" id="RU363032"/>
    </source>
</evidence>
<keyword evidence="2 7" id="KW-0813">Transport</keyword>
<dbReference type="InterPro" id="IPR035906">
    <property type="entry name" value="MetI-like_sf"/>
</dbReference>
<keyword evidence="5 7" id="KW-1133">Transmembrane helix</keyword>
<dbReference type="Proteomes" id="UP000029409">
    <property type="component" value="Chromosome"/>
</dbReference>
<dbReference type="Pfam" id="PF00528">
    <property type="entry name" value="BPD_transp_1"/>
    <property type="match status" value="1"/>
</dbReference>
<dbReference type="AlphaFoldDB" id="A0A089HMP3"/>
<comment type="similarity">
    <text evidence="7">Belongs to the binding-protein-dependent transport system permease family.</text>
</comment>
<evidence type="ECO:0000256" key="5">
    <source>
        <dbReference type="ARBA" id="ARBA00022989"/>
    </source>
</evidence>
<dbReference type="PANTHER" id="PTHR30193:SF37">
    <property type="entry name" value="INNER MEMBRANE ABC TRANSPORTER PERMEASE PROTEIN YCJO"/>
    <property type="match status" value="1"/>
</dbReference>
<accession>A0A089HMP3</accession>
<feature type="transmembrane region" description="Helical" evidence="7">
    <location>
        <begin position="42"/>
        <end position="63"/>
    </location>
</feature>
<organism evidence="9 10">
    <name type="scientific">Paenibacillus durus</name>
    <name type="common">Paenibacillus azotofixans</name>
    <dbReference type="NCBI Taxonomy" id="44251"/>
    <lineage>
        <taxon>Bacteria</taxon>
        <taxon>Bacillati</taxon>
        <taxon>Bacillota</taxon>
        <taxon>Bacilli</taxon>
        <taxon>Bacillales</taxon>
        <taxon>Paenibacillaceae</taxon>
        <taxon>Paenibacillus</taxon>
    </lineage>
</organism>
<feature type="domain" description="ABC transmembrane type-1" evidence="8">
    <location>
        <begin position="101"/>
        <end position="312"/>
    </location>
</feature>
<dbReference type="SUPFAM" id="SSF161098">
    <property type="entry name" value="MetI-like"/>
    <property type="match status" value="1"/>
</dbReference>
<evidence type="ECO:0000256" key="4">
    <source>
        <dbReference type="ARBA" id="ARBA00022692"/>
    </source>
</evidence>
<feature type="transmembrane region" description="Helical" evidence="7">
    <location>
        <begin position="185"/>
        <end position="206"/>
    </location>
</feature>
<keyword evidence="3" id="KW-1003">Cell membrane</keyword>
<proteinExistence type="inferred from homology"/>
<name>A0A089HMP3_PAEDU</name>
<evidence type="ECO:0000256" key="6">
    <source>
        <dbReference type="ARBA" id="ARBA00023136"/>
    </source>
</evidence>
<dbReference type="PROSITE" id="PS50928">
    <property type="entry name" value="ABC_TM1"/>
    <property type="match status" value="1"/>
</dbReference>
<evidence type="ECO:0000256" key="3">
    <source>
        <dbReference type="ARBA" id="ARBA00022475"/>
    </source>
</evidence>
<dbReference type="EMBL" id="CP009288">
    <property type="protein sequence ID" value="AIQ11965.1"/>
    <property type="molecule type" value="Genomic_DNA"/>
</dbReference>
<feature type="transmembrane region" description="Helical" evidence="7">
    <location>
        <begin position="245"/>
        <end position="271"/>
    </location>
</feature>
<evidence type="ECO:0000256" key="2">
    <source>
        <dbReference type="ARBA" id="ARBA00022448"/>
    </source>
</evidence>
<dbReference type="eggNOG" id="COG1175">
    <property type="taxonomic scope" value="Bacteria"/>
</dbReference>
<dbReference type="GO" id="GO:0005886">
    <property type="term" value="C:plasma membrane"/>
    <property type="evidence" value="ECO:0007669"/>
    <property type="project" value="UniProtKB-SubCell"/>
</dbReference>
<evidence type="ECO:0000259" key="8">
    <source>
        <dbReference type="PROSITE" id="PS50928"/>
    </source>
</evidence>